<proteinExistence type="predicted"/>
<dbReference type="AlphaFoldDB" id="A0A095C0V7"/>
<accession>A0A095C0V7</accession>
<protein>
    <submittedName>
        <fullName evidence="2">Uncharacterized protein</fullName>
    </submittedName>
</protein>
<keyword evidence="1" id="KW-0732">Signal</keyword>
<feature type="chain" id="PRO_5001907381" evidence="1">
    <location>
        <begin position="24"/>
        <end position="101"/>
    </location>
</feature>
<evidence type="ECO:0000313" key="2">
    <source>
        <dbReference type="EMBL" id="KGB35188.1"/>
    </source>
</evidence>
<name>A0A095C0V7_SCHHA</name>
<feature type="non-terminal residue" evidence="2">
    <location>
        <position position="1"/>
    </location>
</feature>
<sequence length="101" mass="11894">AWSILKGTLSLVTSLSIQHLVTRWPNNYLPWITKQVKKLIRRCKWNWSVYIFTGSEKYASIYCKTKNARKPLISKAINSDEKQLVKSCENSPKRFLSYIER</sequence>
<dbReference type="EMBL" id="KL250664">
    <property type="protein sequence ID" value="KGB35188.1"/>
    <property type="molecule type" value="Genomic_DNA"/>
</dbReference>
<feature type="non-terminal residue" evidence="2">
    <location>
        <position position="101"/>
    </location>
</feature>
<evidence type="ECO:0000256" key="1">
    <source>
        <dbReference type="SAM" id="SignalP"/>
    </source>
</evidence>
<organism evidence="2">
    <name type="scientific">Schistosoma haematobium</name>
    <name type="common">Blood fluke</name>
    <dbReference type="NCBI Taxonomy" id="6185"/>
    <lineage>
        <taxon>Eukaryota</taxon>
        <taxon>Metazoa</taxon>
        <taxon>Spiralia</taxon>
        <taxon>Lophotrochozoa</taxon>
        <taxon>Platyhelminthes</taxon>
        <taxon>Trematoda</taxon>
        <taxon>Digenea</taxon>
        <taxon>Strigeidida</taxon>
        <taxon>Schistosomatoidea</taxon>
        <taxon>Schistosomatidae</taxon>
        <taxon>Schistosoma</taxon>
    </lineage>
</organism>
<reference evidence="2" key="1">
    <citation type="journal article" date="2012" name="Nat. Genet.">
        <title>Whole-genome sequence of Schistosoma haematobium.</title>
        <authorList>
            <person name="Young N.D."/>
            <person name="Jex A.R."/>
            <person name="Li B."/>
            <person name="Liu S."/>
            <person name="Yang L."/>
            <person name="Xiong Z."/>
            <person name="Li Y."/>
            <person name="Cantacessi C."/>
            <person name="Hall R.S."/>
            <person name="Xu X."/>
            <person name="Chen F."/>
            <person name="Wu X."/>
            <person name="Zerlotini A."/>
            <person name="Oliveira G."/>
            <person name="Hofmann A."/>
            <person name="Zhang G."/>
            <person name="Fang X."/>
            <person name="Kang Y."/>
            <person name="Campbell B.E."/>
            <person name="Loukas A."/>
            <person name="Ranganathan S."/>
            <person name="Rollinson D."/>
            <person name="Rinaldi G."/>
            <person name="Brindley P.J."/>
            <person name="Yang H."/>
            <person name="Wang J."/>
            <person name="Wang J."/>
            <person name="Gasser R.B."/>
        </authorList>
    </citation>
    <scope>NUCLEOTIDE SEQUENCE [LARGE SCALE GENOMIC DNA]</scope>
</reference>
<gene>
    <name evidence="2" type="ORF">MS3_03442</name>
</gene>
<feature type="signal peptide" evidence="1">
    <location>
        <begin position="1"/>
        <end position="23"/>
    </location>
</feature>